<proteinExistence type="predicted"/>
<dbReference type="Pfam" id="PF00109">
    <property type="entry name" value="ketoacyl-synt"/>
    <property type="match status" value="1"/>
</dbReference>
<evidence type="ECO:0000313" key="10">
    <source>
        <dbReference type="Proteomes" id="UP000054481"/>
    </source>
</evidence>
<evidence type="ECO:0000256" key="3">
    <source>
        <dbReference type="ARBA" id="ARBA00022679"/>
    </source>
</evidence>
<feature type="domain" description="Carrier" evidence="6">
    <location>
        <begin position="1646"/>
        <end position="1721"/>
    </location>
</feature>
<dbReference type="InterPro" id="IPR014043">
    <property type="entry name" value="Acyl_transferase_dom"/>
</dbReference>
<feature type="domain" description="Carrier" evidence="6">
    <location>
        <begin position="1763"/>
        <end position="1841"/>
    </location>
</feature>
<name>A0A0F7ZJ42_9HYPO</name>
<dbReference type="SMART" id="SM00827">
    <property type="entry name" value="PKS_AT"/>
    <property type="match status" value="1"/>
</dbReference>
<dbReference type="Pfam" id="PF14765">
    <property type="entry name" value="PS-DH"/>
    <property type="match status" value="1"/>
</dbReference>
<evidence type="ECO:0000256" key="1">
    <source>
        <dbReference type="ARBA" id="ARBA00022450"/>
    </source>
</evidence>
<dbReference type="InterPro" id="IPR018201">
    <property type="entry name" value="Ketoacyl_synth_AS"/>
</dbReference>
<keyword evidence="10" id="KW-1185">Reference proteome</keyword>
<dbReference type="GO" id="GO:0004312">
    <property type="term" value="F:fatty acid synthase activity"/>
    <property type="evidence" value="ECO:0007669"/>
    <property type="project" value="TreeGrafter"/>
</dbReference>
<feature type="domain" description="PKS/mFAS DH" evidence="8">
    <location>
        <begin position="1279"/>
        <end position="1587"/>
    </location>
</feature>
<dbReference type="Gene3D" id="3.30.70.3290">
    <property type="match status" value="1"/>
</dbReference>
<evidence type="ECO:0000259" key="8">
    <source>
        <dbReference type="PROSITE" id="PS52019"/>
    </source>
</evidence>
<feature type="region of interest" description="C-terminal hotdog fold" evidence="4">
    <location>
        <begin position="1438"/>
        <end position="1587"/>
    </location>
</feature>
<evidence type="ECO:0000313" key="9">
    <source>
        <dbReference type="EMBL" id="KJZ69255.1"/>
    </source>
</evidence>
<dbReference type="InterPro" id="IPR016039">
    <property type="entry name" value="Thiolase-like"/>
</dbReference>
<dbReference type="Pfam" id="PF22621">
    <property type="entry name" value="CurL-like_PKS_C"/>
    <property type="match status" value="1"/>
</dbReference>
<feature type="active site" description="Proton donor; for dehydratase activity" evidence="4">
    <location>
        <position position="1498"/>
    </location>
</feature>
<accession>A0A0F7ZJ42</accession>
<dbReference type="Gene3D" id="3.40.47.10">
    <property type="match status" value="1"/>
</dbReference>
<dbReference type="PROSITE" id="PS52004">
    <property type="entry name" value="KS3_2"/>
    <property type="match status" value="1"/>
</dbReference>
<dbReference type="SMART" id="SM00823">
    <property type="entry name" value="PKS_PP"/>
    <property type="match status" value="1"/>
</dbReference>
<dbReference type="PROSITE" id="PS00606">
    <property type="entry name" value="KS3_1"/>
    <property type="match status" value="1"/>
</dbReference>
<dbReference type="Pfam" id="PF00550">
    <property type="entry name" value="PP-binding"/>
    <property type="match status" value="2"/>
</dbReference>
<dbReference type="EMBL" id="KQ030739">
    <property type="protein sequence ID" value="KJZ69255.1"/>
    <property type="molecule type" value="Genomic_DNA"/>
</dbReference>
<dbReference type="GO" id="GO:0031177">
    <property type="term" value="F:phosphopantetheine binding"/>
    <property type="evidence" value="ECO:0007669"/>
    <property type="project" value="InterPro"/>
</dbReference>
<reference evidence="9 10" key="1">
    <citation type="journal article" date="2014" name="Genome Biol. Evol.">
        <title>Comparative genomics and transcriptomics analyses reveal divergent lifestyle features of nematode endoparasitic fungus Hirsutella minnesotensis.</title>
        <authorList>
            <person name="Lai Y."/>
            <person name="Liu K."/>
            <person name="Zhang X."/>
            <person name="Zhang X."/>
            <person name="Li K."/>
            <person name="Wang N."/>
            <person name="Shu C."/>
            <person name="Wu Y."/>
            <person name="Wang C."/>
            <person name="Bushley K.E."/>
            <person name="Xiang M."/>
            <person name="Liu X."/>
        </authorList>
    </citation>
    <scope>NUCLEOTIDE SEQUENCE [LARGE SCALE GENOMIC DNA]</scope>
    <source>
        <strain evidence="9 10">3608</strain>
    </source>
</reference>
<dbReference type="CDD" id="cd00833">
    <property type="entry name" value="PKS"/>
    <property type="match status" value="1"/>
</dbReference>
<keyword evidence="3" id="KW-0808">Transferase</keyword>
<dbReference type="Proteomes" id="UP000054481">
    <property type="component" value="Unassembled WGS sequence"/>
</dbReference>
<evidence type="ECO:0000256" key="2">
    <source>
        <dbReference type="ARBA" id="ARBA00022553"/>
    </source>
</evidence>
<evidence type="ECO:0000259" key="6">
    <source>
        <dbReference type="PROSITE" id="PS50075"/>
    </source>
</evidence>
<dbReference type="Gene3D" id="3.40.366.10">
    <property type="entry name" value="Malonyl-Coenzyme A Acyl Carrier Protein, domain 2"/>
    <property type="match status" value="2"/>
</dbReference>
<feature type="compositionally biased region" description="Low complexity" evidence="5">
    <location>
        <begin position="1730"/>
        <end position="1751"/>
    </location>
</feature>
<dbReference type="InterPro" id="IPR049900">
    <property type="entry name" value="PKS_mFAS_DH"/>
</dbReference>
<evidence type="ECO:0008006" key="11">
    <source>
        <dbReference type="Google" id="ProtNLM"/>
    </source>
</evidence>
<dbReference type="InterPro" id="IPR014030">
    <property type="entry name" value="Ketoacyl_synth_N"/>
</dbReference>
<keyword evidence="2" id="KW-0597">Phosphoprotein</keyword>
<dbReference type="InterPro" id="IPR020841">
    <property type="entry name" value="PKS_Beta-ketoAc_synthase_dom"/>
</dbReference>
<dbReference type="SMART" id="SM00825">
    <property type="entry name" value="PKS_KS"/>
    <property type="match status" value="1"/>
</dbReference>
<feature type="active site" description="Proton acceptor; for dehydratase activity" evidence="4">
    <location>
        <position position="1311"/>
    </location>
</feature>
<dbReference type="InterPro" id="IPR032088">
    <property type="entry name" value="SAT"/>
</dbReference>
<dbReference type="OrthoDB" id="4918515at2759"/>
<evidence type="ECO:0000256" key="5">
    <source>
        <dbReference type="SAM" id="MobiDB-lite"/>
    </source>
</evidence>
<dbReference type="Gene3D" id="3.30.70.250">
    <property type="entry name" value="Malonyl-CoA ACP transacylase, ACP-binding"/>
    <property type="match status" value="1"/>
</dbReference>
<dbReference type="InterPro" id="IPR020806">
    <property type="entry name" value="PKS_PP-bd"/>
</dbReference>
<dbReference type="InterPro" id="IPR014031">
    <property type="entry name" value="Ketoacyl_synth_C"/>
</dbReference>
<dbReference type="Pfam" id="PF00698">
    <property type="entry name" value="Acyl_transf_1"/>
    <property type="match status" value="1"/>
</dbReference>
<dbReference type="Gene3D" id="1.10.1200.10">
    <property type="entry name" value="ACP-like"/>
    <property type="match status" value="2"/>
</dbReference>
<dbReference type="Pfam" id="PF16073">
    <property type="entry name" value="SAT"/>
    <property type="match status" value="1"/>
</dbReference>
<dbReference type="SUPFAM" id="SSF53901">
    <property type="entry name" value="Thiolase-like"/>
    <property type="match status" value="1"/>
</dbReference>
<dbReference type="GO" id="GO:0006633">
    <property type="term" value="P:fatty acid biosynthetic process"/>
    <property type="evidence" value="ECO:0007669"/>
    <property type="project" value="InterPro"/>
</dbReference>
<dbReference type="PANTHER" id="PTHR43775:SF40">
    <property type="entry name" value="NORSOLORINIC ACID SYNTHASE STCA"/>
    <property type="match status" value="1"/>
</dbReference>
<dbReference type="InterPro" id="IPR016035">
    <property type="entry name" value="Acyl_Trfase/lysoPLipase"/>
</dbReference>
<feature type="region of interest" description="Disordered" evidence="5">
    <location>
        <begin position="1725"/>
        <end position="1764"/>
    </location>
</feature>
<dbReference type="InterPro" id="IPR009081">
    <property type="entry name" value="PP-bd_ACP"/>
</dbReference>
<dbReference type="InterPro" id="IPR036736">
    <property type="entry name" value="ACP-like_sf"/>
</dbReference>
<dbReference type="Pfam" id="PF02801">
    <property type="entry name" value="Ketoacyl-synt_C"/>
    <property type="match status" value="1"/>
</dbReference>
<dbReference type="PANTHER" id="PTHR43775">
    <property type="entry name" value="FATTY ACID SYNTHASE"/>
    <property type="match status" value="1"/>
</dbReference>
<dbReference type="InterPro" id="IPR042104">
    <property type="entry name" value="PKS_dehydratase_sf"/>
</dbReference>
<protein>
    <recommendedName>
        <fullName evidence="11">Polyketide synthase</fullName>
    </recommendedName>
</protein>
<dbReference type="InterPro" id="IPR001227">
    <property type="entry name" value="Ac_transferase_dom_sf"/>
</dbReference>
<dbReference type="SUPFAM" id="SSF52151">
    <property type="entry name" value="FabD/lysophospholipase-like"/>
    <property type="match status" value="1"/>
</dbReference>
<dbReference type="GO" id="GO:0004315">
    <property type="term" value="F:3-oxoacyl-[acyl-carrier-protein] synthase activity"/>
    <property type="evidence" value="ECO:0007669"/>
    <property type="project" value="InterPro"/>
</dbReference>
<evidence type="ECO:0000259" key="7">
    <source>
        <dbReference type="PROSITE" id="PS52004"/>
    </source>
</evidence>
<organism evidence="9 10">
    <name type="scientific">Hirsutella minnesotensis 3608</name>
    <dbReference type="NCBI Taxonomy" id="1043627"/>
    <lineage>
        <taxon>Eukaryota</taxon>
        <taxon>Fungi</taxon>
        <taxon>Dikarya</taxon>
        <taxon>Ascomycota</taxon>
        <taxon>Pezizomycotina</taxon>
        <taxon>Sordariomycetes</taxon>
        <taxon>Hypocreomycetidae</taxon>
        <taxon>Hypocreales</taxon>
        <taxon>Ophiocordycipitaceae</taxon>
        <taxon>Hirsutella</taxon>
    </lineage>
</organism>
<dbReference type="NCBIfam" id="TIGR04532">
    <property type="entry name" value="PT_fungal_PKS"/>
    <property type="match status" value="1"/>
</dbReference>
<gene>
    <name evidence="9" type="ORF">HIM_11358</name>
</gene>
<dbReference type="SUPFAM" id="SSF47336">
    <property type="entry name" value="ACP-like"/>
    <property type="match status" value="2"/>
</dbReference>
<dbReference type="GO" id="GO:0044550">
    <property type="term" value="P:secondary metabolite biosynthetic process"/>
    <property type="evidence" value="ECO:0007669"/>
    <property type="project" value="UniProtKB-ARBA"/>
</dbReference>
<dbReference type="Gene3D" id="3.10.129.110">
    <property type="entry name" value="Polyketide synthase dehydratase"/>
    <property type="match status" value="1"/>
</dbReference>
<feature type="domain" description="Ketosynthase family 3 (KS3)" evidence="7">
    <location>
        <begin position="365"/>
        <end position="803"/>
    </location>
</feature>
<dbReference type="PROSITE" id="PS50075">
    <property type="entry name" value="CARRIER"/>
    <property type="match status" value="2"/>
</dbReference>
<dbReference type="InterPro" id="IPR049551">
    <property type="entry name" value="PKS_DH_C"/>
</dbReference>
<sequence>MANQVKLYLFGDQTYDIQPNLKTLLLSKSNPVLDAFLSKALDAIQLEIDALRHALPHNVPRFTTVYELVLWNQTTEKRCIALDMAVTCLYHLATFMASQADVWTQGTQRAQVAGICTGSLAAAAVSCSRDLLHLVPMAVDAVTVAFRVGARVADVADRVGPAQDAGERWALAVAGPSSFEAVDKFLQDSLLPLTGRPYVSAYAPNGITVSGPPRVLAELAESSVLKGVRSAAVPVYGPYHASHLYTQRDITDVIGDLASTTASGTENLPFLSGDQTVAHGRTFVQLLENAARQIFLDPIRWSNLLGNLQASLKDAESFSITPIGTTADQLIYTALKQTPLRTMLPSTPSSRQPAVPETVTSNADNGKIAIIGMSGRFPDSKDNDAFWQILSQGLDVHKRVPALRWDTNTHVDPSGRQKNASAAQFGNWLDDPARFDARFFNIAPRAAPQIDPAQRLALMTAYEAIEQAGVVPDSTPSTKSDRIGVIYGITGNDWMETNSAQDVDTYFIPGGNRAFIPGRVSYYFKFGGPSYALDTACSSSMASIQLACSMLHKKEIDMAVAGGTNIITNPDLTAGYDRGHFLSHTGNCKPFDDGADGYCRGEGVGTIVVKRLEDAIADHDPILGVILGTETNHSVESDSITRPDPGAQVNLFHKILRQAAVEPNSIDYVEMHGTGTQAGDAGEMSSVLETFAPPVSIPGSVARKSNQALYLGSAKANIGHGEAASGIASLIKVLLMMENNTIVPHIGIKTKINSKFPSDLHERNVHIARESTPWPPSDASKPRRAFVNNFSAAGGNTALLLEDAPVSDQGSEPTLADPRSQHLVACSAKTAASLRGNLTSLLEFLEKNPEVNLGQLSYTTTARRIHYPNRVMLSGSVEQICTQIETALRDNMMAASSKRTAPKLVFTFTGQGAQYAGMGKQLFATSSVFRTEMLRLDQTAQSLGFPSVLSVVEADAQQDIRDFSPVVVQLASICMQISLCRLWASLNVTPTAVVGHSLGEYAALNTAGVLSDADTLYLVGKRAEILENKCARGTHAMLVARASAQEVASGLGDAKHEIACLNSATETVLAGPNEDISAAKSVLSGFKCTQLAVPYAFHSSQVDPVLQDFKRVASGVTYGKARIPILCPLTGELVPEGSCIFGPDYLARHAREPVNMLKALQNMPSNVATLEVGPHPAVSGMVKAVLGPQVQTLFSSQRTKPAWDVVAATLKSLYTAGADIRWAEYHRDFPSSQQVLRLPAYSWDLKEYWIRYRNDWSLRKGEALPAASMSAGLRSATIHRVIEETSTPDSINIDVETDIARSDLASLVQGHTIDGMPLFSPSVYTDIALNIGKFILQTYYPNQSDKGLDVSCMSLSKPLVLHANTTEQLLETHVEVNRASQIATIKYLSANAQKKSQEYASCTLRFKDTRVPASLHDEIRAVLQRKRTLVDGVASKSSARFNHSMLYRYMRPLEWFHRDYRALDEIVLDSNTLEASSRLSLGGLKAQGDFHLHPAVTDALAQTCVFAMNCNDNADLDTDTQVYVNHGWSSFQMFEPLDPRKVYSTYTRMVEGTNQLWHGDLFVFDGDKLVALFTNMAIQGVARRVLRSVLTLETSLGATKQQDVQKQHVSTQKAVAAPRIANKLAQVGPPPAQSWPSKAAFSDRAGDKTSQTLSIIAQVSGVAMDDIGDDVLFSDLGIDSLLAIAIKARLSEELNVHLGSDMLIGDESTVGDLKAMLGDLKAMLGDSKDSGSSTPSPSDSASDSGDSSGSGAMTPGSEVNSDDPVECDIGRVLEIFSQESGVATHDMTNDLNFADSGIDSLVFHSVVGRLRLELQLDVKHSALYSECFTVGELKEFMLNVPSLTPN</sequence>
<keyword evidence="1" id="KW-0596">Phosphopantetheine</keyword>
<dbReference type="PROSITE" id="PS52019">
    <property type="entry name" value="PKS_MFAS_DH"/>
    <property type="match status" value="1"/>
</dbReference>
<dbReference type="InterPro" id="IPR030918">
    <property type="entry name" value="PT_fungal_PKS"/>
</dbReference>
<dbReference type="InterPro" id="IPR050091">
    <property type="entry name" value="PKS_NRPS_Biosynth_Enz"/>
</dbReference>
<evidence type="ECO:0000256" key="4">
    <source>
        <dbReference type="PROSITE-ProRule" id="PRU01363"/>
    </source>
</evidence>
<feature type="region of interest" description="N-terminal hotdog fold" evidence="4">
    <location>
        <begin position="1279"/>
        <end position="1413"/>
    </location>
</feature>